<reference evidence="3" key="1">
    <citation type="submission" date="2020-02" db="EMBL/GenBank/DDBJ databases">
        <authorList>
            <person name="Meier V. D."/>
        </authorList>
    </citation>
    <scope>NUCLEOTIDE SEQUENCE</scope>
    <source>
        <strain evidence="3">AVDCRST_MAG21</strain>
    </source>
</reference>
<dbReference type="InterPro" id="IPR034660">
    <property type="entry name" value="DinB/YfiT-like"/>
</dbReference>
<evidence type="ECO:0000259" key="1">
    <source>
        <dbReference type="Pfam" id="PF07398"/>
    </source>
</evidence>
<evidence type="ECO:0000259" key="2">
    <source>
        <dbReference type="Pfam" id="PF11716"/>
    </source>
</evidence>
<accession>A0A6J4NE95</accession>
<dbReference type="Pfam" id="PF11716">
    <property type="entry name" value="MDMPI_N"/>
    <property type="match status" value="1"/>
</dbReference>
<dbReference type="SUPFAM" id="SSF109854">
    <property type="entry name" value="DinB/YfiT-like putative metalloenzymes"/>
    <property type="match status" value="1"/>
</dbReference>
<dbReference type="EMBL" id="CADCUL010000156">
    <property type="protein sequence ID" value="CAA9382765.1"/>
    <property type="molecule type" value="Genomic_DNA"/>
</dbReference>
<dbReference type="AlphaFoldDB" id="A0A6J4NE95"/>
<dbReference type="GO" id="GO:0005886">
    <property type="term" value="C:plasma membrane"/>
    <property type="evidence" value="ECO:0007669"/>
    <property type="project" value="TreeGrafter"/>
</dbReference>
<proteinExistence type="predicted"/>
<sequence length="256" mass="28741">MTAMTSRSATTLDPQRYFELIDADTDRLLEMGERGLRQQVPSCAGWDVAEVVWHVAGVYEHKTRVLADNAWPEQWPPADFEGKEEIGFLQDARAHLFEEFARHDVDEQTQTFGADSTVAFWVRRMAHEIAVHRYDGELAHGDPTDIPVDEAIDGIDEVLTVMLGGPWWEEQYRTSHPVDALVAVESDALRWVCDIREKQVTVSSEGDAGEVAATVSGSPMHVFLWLWGRLDDDAVELSGDSAVLREFRARLVECSG</sequence>
<dbReference type="NCBIfam" id="TIGR03083">
    <property type="entry name" value="maleylpyruvate isomerase family mycothiol-dependent enzyme"/>
    <property type="match status" value="1"/>
</dbReference>
<evidence type="ECO:0008006" key="4">
    <source>
        <dbReference type="Google" id="ProtNLM"/>
    </source>
</evidence>
<evidence type="ECO:0000313" key="3">
    <source>
        <dbReference type="EMBL" id="CAA9382765.1"/>
    </source>
</evidence>
<dbReference type="Pfam" id="PF07398">
    <property type="entry name" value="MDMPI_C"/>
    <property type="match status" value="1"/>
</dbReference>
<dbReference type="PANTHER" id="PTHR40758:SF1">
    <property type="entry name" value="CONSERVED PROTEIN"/>
    <property type="match status" value="1"/>
</dbReference>
<dbReference type="PANTHER" id="PTHR40758">
    <property type="entry name" value="CONSERVED PROTEIN"/>
    <property type="match status" value="1"/>
</dbReference>
<gene>
    <name evidence="3" type="ORF">AVDCRST_MAG21-1822</name>
</gene>
<dbReference type="InterPro" id="IPR024344">
    <property type="entry name" value="MDMPI_metal-binding"/>
</dbReference>
<protein>
    <recommendedName>
        <fullName evidence="4">Mycothiol-dependent maleylpyruvate isomerase metal-binding domain-containing protein</fullName>
    </recommendedName>
</protein>
<feature type="domain" description="MDMPI C-terminal" evidence="1">
    <location>
        <begin position="151"/>
        <end position="244"/>
    </location>
</feature>
<organism evidence="3">
    <name type="scientific">uncultured Nocardioidaceae bacterium</name>
    <dbReference type="NCBI Taxonomy" id="253824"/>
    <lineage>
        <taxon>Bacteria</taxon>
        <taxon>Bacillati</taxon>
        <taxon>Actinomycetota</taxon>
        <taxon>Actinomycetes</taxon>
        <taxon>Propionibacteriales</taxon>
        <taxon>Nocardioidaceae</taxon>
        <taxon>environmental samples</taxon>
    </lineage>
</organism>
<name>A0A6J4NE95_9ACTN</name>
<dbReference type="GO" id="GO:0046872">
    <property type="term" value="F:metal ion binding"/>
    <property type="evidence" value="ECO:0007669"/>
    <property type="project" value="InterPro"/>
</dbReference>
<dbReference type="InterPro" id="IPR017517">
    <property type="entry name" value="Maleyloyr_isom"/>
</dbReference>
<dbReference type="InterPro" id="IPR010872">
    <property type="entry name" value="MDMPI_C-term_domain"/>
</dbReference>
<feature type="domain" description="Mycothiol-dependent maleylpyruvate isomerase metal-binding" evidence="2">
    <location>
        <begin position="21"/>
        <end position="135"/>
    </location>
</feature>